<keyword evidence="3" id="KW-1185">Reference proteome</keyword>
<accession>A0A1R4H2D7</accession>
<dbReference type="InterPro" id="IPR007462">
    <property type="entry name" value="COV1-like"/>
</dbReference>
<name>A0A1R4H2D7_9GAMM</name>
<organism evidence="2 3">
    <name type="scientific">Crenothrix polyspora</name>
    <dbReference type="NCBI Taxonomy" id="360316"/>
    <lineage>
        <taxon>Bacteria</taxon>
        <taxon>Pseudomonadati</taxon>
        <taxon>Pseudomonadota</taxon>
        <taxon>Gammaproteobacteria</taxon>
        <taxon>Methylococcales</taxon>
        <taxon>Crenotrichaceae</taxon>
        <taxon>Crenothrix</taxon>
    </lineage>
</organism>
<proteinExistence type="predicted"/>
<dbReference type="PANTHER" id="PTHR31876">
    <property type="entry name" value="COV-LIKE PROTEIN 1"/>
    <property type="match status" value="1"/>
</dbReference>
<dbReference type="AlphaFoldDB" id="A0A1R4H2D7"/>
<reference evidence="3" key="1">
    <citation type="submission" date="2017-02" db="EMBL/GenBank/DDBJ databases">
        <authorList>
            <person name="Daims H."/>
        </authorList>
    </citation>
    <scope>NUCLEOTIDE SEQUENCE [LARGE SCALE GENOMIC DNA]</scope>
</reference>
<evidence type="ECO:0000313" key="2">
    <source>
        <dbReference type="EMBL" id="SJM90355.1"/>
    </source>
</evidence>
<dbReference type="Pfam" id="PF04367">
    <property type="entry name" value="DUF502"/>
    <property type="match status" value="1"/>
</dbReference>
<keyword evidence="1" id="KW-0472">Membrane</keyword>
<keyword evidence="1" id="KW-0812">Transmembrane</keyword>
<evidence type="ECO:0008006" key="4">
    <source>
        <dbReference type="Google" id="ProtNLM"/>
    </source>
</evidence>
<sequence>MVEPFNLNLVGKNITMNQLLAVKMKPISKTFFKGLIAIIPLTLTLYLLFWLASTAELALGNIFKFFLPDNWYIHGFGFVLGLVVVFFFGSFLNSETFRSLFGLFEEMVNQIPIVKSIYSAIRDFSALFSSGKHGKFKQVVLVKVPHGNGQQIGFITVSDFEEISHTLIADDQIAVFLPFSYQMGGNTVIMSRENVLEIDLSVEDALRFIATAGVVGHVGDNKTQVKVDKPTMTA</sequence>
<evidence type="ECO:0000256" key="1">
    <source>
        <dbReference type="SAM" id="Phobius"/>
    </source>
</evidence>
<protein>
    <recommendedName>
        <fullName evidence="4">DUF502 domain-containing protein</fullName>
    </recommendedName>
</protein>
<feature type="transmembrane region" description="Helical" evidence="1">
    <location>
        <begin position="71"/>
        <end position="92"/>
    </location>
</feature>
<dbReference type="PANTHER" id="PTHR31876:SF26">
    <property type="entry name" value="PROTEIN LIKE COV 2"/>
    <property type="match status" value="1"/>
</dbReference>
<evidence type="ECO:0000313" key="3">
    <source>
        <dbReference type="Proteomes" id="UP000195667"/>
    </source>
</evidence>
<gene>
    <name evidence="2" type="ORF">CRENPOLYSF1_1410009</name>
</gene>
<dbReference type="Proteomes" id="UP000195667">
    <property type="component" value="Unassembled WGS sequence"/>
</dbReference>
<dbReference type="EMBL" id="FUKI01000048">
    <property type="protein sequence ID" value="SJM90355.1"/>
    <property type="molecule type" value="Genomic_DNA"/>
</dbReference>
<keyword evidence="1" id="KW-1133">Transmembrane helix</keyword>
<feature type="transmembrane region" description="Helical" evidence="1">
    <location>
        <begin position="31"/>
        <end position="51"/>
    </location>
</feature>